<keyword evidence="1" id="KW-1133">Transmembrane helix</keyword>
<evidence type="ECO:0000313" key="4">
    <source>
        <dbReference type="Proteomes" id="UP000250088"/>
    </source>
</evidence>
<dbReference type="GO" id="GO:0022857">
    <property type="term" value="F:transmembrane transporter activity"/>
    <property type="evidence" value="ECO:0007669"/>
    <property type="project" value="InterPro"/>
</dbReference>
<dbReference type="SUPFAM" id="SSF103473">
    <property type="entry name" value="MFS general substrate transporter"/>
    <property type="match status" value="1"/>
</dbReference>
<feature type="transmembrane region" description="Helical" evidence="1">
    <location>
        <begin position="164"/>
        <end position="184"/>
    </location>
</feature>
<sequence length="397" mass="40616">MSRADWRVVGLVTSWQVAASVCYYTVFAATPLFREAFALSRFEVGFVVTALTLGYATFLLPVGALVDRFGERVTLTLGLVGLSAGSALVAGAPTFATLLAAAFFLGSTYAGAIPGTNKAIYDRIAAGRQHVAIGIKQVGVTAGSGISALLVTGLAGVVVWNAGFFVASALGLAVAVTFAHLYANAETSARATYPDFRQLSRNAPYRTLVAAGFFLGAALFTTTGYVVLFVQEELEASIAAGGIVLALVQVAGSVGRVVAGWLGDVFPGDPRLRLGGILLVQAVASAASFAVVATVSSPLVGTIAFVVLGFFVLGNTGVYYSCMSTVVTNEEMGGATAGGQLSLVAGSIVAPPAFGLLADLVGYRASWMLLGVACLIAAGLIVHTTRLEAPVEDPAVE</sequence>
<evidence type="ECO:0000313" key="3">
    <source>
        <dbReference type="EMBL" id="ARS91144.1"/>
    </source>
</evidence>
<dbReference type="Proteomes" id="UP000250088">
    <property type="component" value="Chromosome"/>
</dbReference>
<organism evidence="3 4">
    <name type="scientific">Natrarchaeobaculum aegyptiacum</name>
    <dbReference type="NCBI Taxonomy" id="745377"/>
    <lineage>
        <taxon>Archaea</taxon>
        <taxon>Methanobacteriati</taxon>
        <taxon>Methanobacteriota</taxon>
        <taxon>Stenosarchaea group</taxon>
        <taxon>Halobacteria</taxon>
        <taxon>Halobacteriales</taxon>
        <taxon>Natrialbaceae</taxon>
        <taxon>Natrarchaeobaculum</taxon>
    </lineage>
</organism>
<feature type="transmembrane region" description="Helical" evidence="1">
    <location>
        <begin position="73"/>
        <end position="92"/>
    </location>
</feature>
<name>A0A2Z2I0N2_9EURY</name>
<dbReference type="InterPro" id="IPR052952">
    <property type="entry name" value="MFS-Transporter"/>
</dbReference>
<dbReference type="PANTHER" id="PTHR23527">
    <property type="entry name" value="BLL3282 PROTEIN"/>
    <property type="match status" value="1"/>
</dbReference>
<protein>
    <submittedName>
        <fullName evidence="3">MFS transporter</fullName>
    </submittedName>
</protein>
<dbReference type="PROSITE" id="PS50850">
    <property type="entry name" value="MFS"/>
    <property type="match status" value="1"/>
</dbReference>
<dbReference type="RefSeq" id="WP_086889513.1">
    <property type="nucleotide sequence ID" value="NZ_CP019893.1"/>
</dbReference>
<dbReference type="PANTHER" id="PTHR23527:SF1">
    <property type="entry name" value="BLL3282 PROTEIN"/>
    <property type="match status" value="1"/>
</dbReference>
<dbReference type="InterPro" id="IPR011701">
    <property type="entry name" value="MFS"/>
</dbReference>
<keyword evidence="1" id="KW-0812">Transmembrane</keyword>
<dbReference type="InterPro" id="IPR036259">
    <property type="entry name" value="MFS_trans_sf"/>
</dbReference>
<dbReference type="AlphaFoldDB" id="A0A2Z2I0N2"/>
<dbReference type="OrthoDB" id="306263at2157"/>
<gene>
    <name evidence="3" type="ORF">B1756_16365</name>
</gene>
<accession>A0A2Z2I0N2</accession>
<feature type="transmembrane region" description="Helical" evidence="1">
    <location>
        <begin position="299"/>
        <end position="320"/>
    </location>
</feature>
<reference evidence="4" key="1">
    <citation type="submission" date="2017-02" db="EMBL/GenBank/DDBJ databases">
        <title>Natronthermophilus aegyptiacus gen. nov.,sp. nov., an aerobic, extremely halophilic alkalithermophilic archaeon isolated from the athalassohaline Wadi An Natrun, Egypt.</title>
        <authorList>
            <person name="Zhao B."/>
        </authorList>
    </citation>
    <scope>NUCLEOTIDE SEQUENCE [LARGE SCALE GENOMIC DNA]</scope>
    <source>
        <strain evidence="4">JW/NM-HA 15</strain>
    </source>
</reference>
<dbReference type="Pfam" id="PF07690">
    <property type="entry name" value="MFS_1"/>
    <property type="match status" value="1"/>
</dbReference>
<feature type="domain" description="Major facilitator superfamily (MFS) profile" evidence="2">
    <location>
        <begin position="1"/>
        <end position="389"/>
    </location>
</feature>
<keyword evidence="4" id="KW-1185">Reference proteome</keyword>
<feature type="transmembrane region" description="Helical" evidence="1">
    <location>
        <begin position="44"/>
        <end position="66"/>
    </location>
</feature>
<proteinExistence type="predicted"/>
<feature type="transmembrane region" description="Helical" evidence="1">
    <location>
        <begin position="341"/>
        <end position="358"/>
    </location>
</feature>
<keyword evidence="1" id="KW-0472">Membrane</keyword>
<feature type="transmembrane region" description="Helical" evidence="1">
    <location>
        <begin position="364"/>
        <end position="382"/>
    </location>
</feature>
<evidence type="ECO:0000259" key="2">
    <source>
        <dbReference type="PROSITE" id="PS50850"/>
    </source>
</evidence>
<feature type="transmembrane region" description="Helical" evidence="1">
    <location>
        <begin position="98"/>
        <end position="117"/>
    </location>
</feature>
<feature type="transmembrane region" description="Helical" evidence="1">
    <location>
        <begin position="205"/>
        <end position="230"/>
    </location>
</feature>
<dbReference type="Gene3D" id="1.20.1250.20">
    <property type="entry name" value="MFS general substrate transporter like domains"/>
    <property type="match status" value="2"/>
</dbReference>
<feature type="transmembrane region" description="Helical" evidence="1">
    <location>
        <begin position="236"/>
        <end position="262"/>
    </location>
</feature>
<evidence type="ECO:0000256" key="1">
    <source>
        <dbReference type="SAM" id="Phobius"/>
    </source>
</evidence>
<feature type="transmembrane region" description="Helical" evidence="1">
    <location>
        <begin position="274"/>
        <end position="293"/>
    </location>
</feature>
<dbReference type="GeneID" id="32895680"/>
<dbReference type="KEGG" id="naj:B1756_16365"/>
<feature type="transmembrane region" description="Helical" evidence="1">
    <location>
        <begin position="138"/>
        <end position="158"/>
    </location>
</feature>
<dbReference type="EMBL" id="CP019893">
    <property type="protein sequence ID" value="ARS91144.1"/>
    <property type="molecule type" value="Genomic_DNA"/>
</dbReference>
<dbReference type="InterPro" id="IPR020846">
    <property type="entry name" value="MFS_dom"/>
</dbReference>